<dbReference type="Proteomes" id="UP000594620">
    <property type="component" value="Segment"/>
</dbReference>
<reference evidence="1 2" key="1">
    <citation type="submission" date="2020-09" db="EMBL/GenBank/DDBJ databases">
        <authorList>
            <person name="Makalatia K."/>
            <person name="Wagemans J."/>
        </authorList>
    </citation>
    <scope>NUCLEOTIDE SEQUENCE [LARGE SCALE GENOMIC DNA]</scope>
</reference>
<name>A0A7S9SSQ8_9CAUD</name>
<keyword evidence="2" id="KW-1185">Reference proteome</keyword>
<proteinExistence type="predicted"/>
<dbReference type="RefSeq" id="YP_011816562.1">
    <property type="nucleotide sequence ID" value="NC_103215.1"/>
</dbReference>
<organism evidence="1 2">
    <name type="scientific">Salmonella phage GEC_vB_N7</name>
    <dbReference type="NCBI Taxonomy" id="2777380"/>
    <lineage>
        <taxon>Viruses</taxon>
        <taxon>Duplodnaviria</taxon>
        <taxon>Heunggongvirae</taxon>
        <taxon>Uroviricota</taxon>
        <taxon>Caudoviricetes</taxon>
        <taxon>Demerecviridae</taxon>
        <taxon>Markadamsvirinae</taxon>
        <taxon>Epseptimavirus</taxon>
        <taxon>Epseptimavirus N7</taxon>
    </lineage>
</organism>
<dbReference type="EMBL" id="MW006481">
    <property type="protein sequence ID" value="QPI15631.1"/>
    <property type="molecule type" value="Genomic_DNA"/>
</dbReference>
<sequence>MGALKICQTKERADVEKYTIAGLIALGSELFYSLFS</sequence>
<evidence type="ECO:0000313" key="2">
    <source>
        <dbReference type="Proteomes" id="UP000594620"/>
    </source>
</evidence>
<evidence type="ECO:0000313" key="1">
    <source>
        <dbReference type="EMBL" id="QPI15631.1"/>
    </source>
</evidence>
<protein>
    <submittedName>
        <fullName evidence="1">Uncharacterized protein</fullName>
    </submittedName>
</protein>
<dbReference type="GeneID" id="99978790"/>
<gene>
    <name evidence="1" type="ORF">GECvBN7_gp188</name>
</gene>
<accession>A0A7S9SSQ8</accession>